<keyword evidence="2" id="KW-0238">DNA-binding</keyword>
<dbReference type="SMART" id="SM00342">
    <property type="entry name" value="HTH_ARAC"/>
    <property type="match status" value="1"/>
</dbReference>
<dbReference type="InterPro" id="IPR050204">
    <property type="entry name" value="AraC_XylS_family_regulators"/>
</dbReference>
<protein>
    <submittedName>
        <fullName evidence="5">Helix-turn-helix domain-containing protein</fullName>
    </submittedName>
</protein>
<proteinExistence type="predicted"/>
<keyword evidence="6" id="KW-1185">Reference proteome</keyword>
<dbReference type="OrthoDB" id="6592899at2"/>
<dbReference type="SUPFAM" id="SSF46689">
    <property type="entry name" value="Homeodomain-like"/>
    <property type="match status" value="1"/>
</dbReference>
<accession>A0A3N5Y2I1</accession>
<gene>
    <name evidence="5" type="ORF">DRW07_01405</name>
</gene>
<keyword evidence="1" id="KW-0805">Transcription regulation</keyword>
<dbReference type="InterPro" id="IPR046532">
    <property type="entry name" value="DUF6597"/>
</dbReference>
<evidence type="ECO:0000256" key="3">
    <source>
        <dbReference type="ARBA" id="ARBA00023163"/>
    </source>
</evidence>
<comment type="caution">
    <text evidence="5">The sequence shown here is derived from an EMBL/GenBank/DDBJ whole genome shotgun (WGS) entry which is preliminary data.</text>
</comment>
<dbReference type="RefSeq" id="WP_124026099.1">
    <property type="nucleotide sequence ID" value="NZ_JBHRSN010000005.1"/>
</dbReference>
<dbReference type="InterPro" id="IPR009057">
    <property type="entry name" value="Homeodomain-like_sf"/>
</dbReference>
<dbReference type="EMBL" id="RPOK01000001">
    <property type="protein sequence ID" value="RPJ68097.1"/>
    <property type="molecule type" value="Genomic_DNA"/>
</dbReference>
<dbReference type="PROSITE" id="PS01124">
    <property type="entry name" value="HTH_ARAC_FAMILY_2"/>
    <property type="match status" value="1"/>
</dbReference>
<keyword evidence="3" id="KW-0804">Transcription</keyword>
<name>A0A3N5Y2I1_9ALTE</name>
<sequence length="294" mass="34249">MYVEQLPSAELSSHIECFWSKQISPTCHTPAIQPPQGTFELIFTKEALVFSAFNGQAFINQILPPGVWLIGQQTRCFFWQCDKKTEVWGARIKPFALFSCLNASPNELKNKVVELKELTRSPCANSSKLLEYLFDRHVEERLYFKTRLMLLERFIRDLFMDDFQVAKRVRSISNMIMRQRGNLKLADLCQQFEVSKVTLRNHFLSTIGILPKELSKLWRLNYCLLLQYQYPHYSLTDIGLLSGYYDQAHLIKEFKSVFPLTPSQLIKRDSLLEIDSVHQINRRLNAGYVPRTAS</sequence>
<evidence type="ECO:0000259" key="4">
    <source>
        <dbReference type="PROSITE" id="PS01124"/>
    </source>
</evidence>
<dbReference type="PANTHER" id="PTHR46796">
    <property type="entry name" value="HTH-TYPE TRANSCRIPTIONAL ACTIVATOR RHAS-RELATED"/>
    <property type="match status" value="1"/>
</dbReference>
<dbReference type="GO" id="GO:0003700">
    <property type="term" value="F:DNA-binding transcription factor activity"/>
    <property type="evidence" value="ECO:0007669"/>
    <property type="project" value="InterPro"/>
</dbReference>
<dbReference type="Proteomes" id="UP000275281">
    <property type="component" value="Unassembled WGS sequence"/>
</dbReference>
<evidence type="ECO:0000313" key="6">
    <source>
        <dbReference type="Proteomes" id="UP000275281"/>
    </source>
</evidence>
<dbReference type="Pfam" id="PF12833">
    <property type="entry name" value="HTH_18"/>
    <property type="match status" value="1"/>
</dbReference>
<evidence type="ECO:0000256" key="2">
    <source>
        <dbReference type="ARBA" id="ARBA00023125"/>
    </source>
</evidence>
<evidence type="ECO:0000256" key="1">
    <source>
        <dbReference type="ARBA" id="ARBA00023015"/>
    </source>
</evidence>
<dbReference type="AlphaFoldDB" id="A0A3N5Y2I1"/>
<dbReference type="GO" id="GO:0043565">
    <property type="term" value="F:sequence-specific DNA binding"/>
    <property type="evidence" value="ECO:0007669"/>
    <property type="project" value="InterPro"/>
</dbReference>
<dbReference type="Pfam" id="PF20240">
    <property type="entry name" value="DUF6597"/>
    <property type="match status" value="1"/>
</dbReference>
<evidence type="ECO:0000313" key="5">
    <source>
        <dbReference type="EMBL" id="RPJ68097.1"/>
    </source>
</evidence>
<dbReference type="InterPro" id="IPR018060">
    <property type="entry name" value="HTH_AraC"/>
</dbReference>
<feature type="domain" description="HTH araC/xylS-type" evidence="4">
    <location>
        <begin position="167"/>
        <end position="268"/>
    </location>
</feature>
<reference evidence="5 6" key="1">
    <citation type="submission" date="2018-11" db="EMBL/GenBank/DDBJ databases">
        <authorList>
            <person name="Ye M.-Q."/>
            <person name="Du Z.-J."/>
        </authorList>
    </citation>
    <scope>NUCLEOTIDE SEQUENCE [LARGE SCALE GENOMIC DNA]</scope>
    <source>
        <strain evidence="5 6">U0105</strain>
    </source>
</reference>
<organism evidence="5 6">
    <name type="scientific">Alteromonas sediminis</name>
    <dbReference type="NCBI Taxonomy" id="2259342"/>
    <lineage>
        <taxon>Bacteria</taxon>
        <taxon>Pseudomonadati</taxon>
        <taxon>Pseudomonadota</taxon>
        <taxon>Gammaproteobacteria</taxon>
        <taxon>Alteromonadales</taxon>
        <taxon>Alteromonadaceae</taxon>
        <taxon>Alteromonas/Salinimonas group</taxon>
        <taxon>Alteromonas</taxon>
    </lineage>
</organism>
<dbReference type="Gene3D" id="1.10.10.60">
    <property type="entry name" value="Homeodomain-like"/>
    <property type="match status" value="1"/>
</dbReference>